<evidence type="ECO:0000256" key="5">
    <source>
        <dbReference type="ARBA" id="ARBA00023163"/>
    </source>
</evidence>
<evidence type="ECO:0000256" key="1">
    <source>
        <dbReference type="ARBA" id="ARBA00022553"/>
    </source>
</evidence>
<gene>
    <name evidence="10" type="ORF">A2042_04725</name>
</gene>
<evidence type="ECO:0000313" key="10">
    <source>
        <dbReference type="EMBL" id="OGL38395.1"/>
    </source>
</evidence>
<dbReference type="GO" id="GO:0000156">
    <property type="term" value="F:phosphorelay response regulator activity"/>
    <property type="evidence" value="ECO:0007669"/>
    <property type="project" value="TreeGrafter"/>
</dbReference>
<evidence type="ECO:0000256" key="4">
    <source>
        <dbReference type="ARBA" id="ARBA00023125"/>
    </source>
</evidence>
<dbReference type="PANTHER" id="PTHR48111">
    <property type="entry name" value="REGULATOR OF RPOS"/>
    <property type="match status" value="1"/>
</dbReference>
<evidence type="ECO:0000256" key="2">
    <source>
        <dbReference type="ARBA" id="ARBA00023012"/>
    </source>
</evidence>
<dbReference type="SUPFAM" id="SSF52172">
    <property type="entry name" value="CheY-like"/>
    <property type="match status" value="1"/>
</dbReference>
<sequence length="233" mass="26697">MSDSKILIIDDDQKLVNIIKNYLEKDGHEVLTAFDGVDGIEKIENNKLDLVVLDLMLPKLDGLEVCRMIRRESSIPILMLSAKGEEADIVVGLELGADDYLSKPFSLRELAARIKAILRRVSKQKGEEKVKKNILKFKTFQIDLQKHEVYVKSERVELTATEFALLTMLANNPGRVFTRDQLLDGVRGRELTPFDRSIDIHISHIRQKIEDDPKEPTYIKTVWGVGYKFEDME</sequence>
<dbReference type="GO" id="GO:0032993">
    <property type="term" value="C:protein-DNA complex"/>
    <property type="evidence" value="ECO:0007669"/>
    <property type="project" value="TreeGrafter"/>
</dbReference>
<keyword evidence="3" id="KW-0805">Transcription regulation</keyword>
<dbReference type="GO" id="GO:0006355">
    <property type="term" value="P:regulation of DNA-templated transcription"/>
    <property type="evidence" value="ECO:0007669"/>
    <property type="project" value="InterPro"/>
</dbReference>
<dbReference type="AlphaFoldDB" id="A0A1F7R9Z5"/>
<feature type="domain" description="Response regulatory" evidence="8">
    <location>
        <begin position="5"/>
        <end position="118"/>
    </location>
</feature>
<proteinExistence type="predicted"/>
<keyword evidence="2" id="KW-0902">Two-component regulatory system</keyword>
<dbReference type="Proteomes" id="UP000178526">
    <property type="component" value="Unassembled WGS sequence"/>
</dbReference>
<evidence type="ECO:0000259" key="9">
    <source>
        <dbReference type="PROSITE" id="PS51755"/>
    </source>
</evidence>
<feature type="DNA-binding region" description="OmpR/PhoB-type" evidence="7">
    <location>
        <begin position="132"/>
        <end position="231"/>
    </location>
</feature>
<organism evidence="10 11">
    <name type="scientific">Candidatus Schekmanbacteria bacterium GWA2_38_11</name>
    <dbReference type="NCBI Taxonomy" id="1817876"/>
    <lineage>
        <taxon>Bacteria</taxon>
        <taxon>Candidatus Schekmaniibacteriota</taxon>
    </lineage>
</organism>
<reference evidence="10 11" key="1">
    <citation type="journal article" date="2016" name="Nat. Commun.">
        <title>Thousands of microbial genomes shed light on interconnected biogeochemical processes in an aquifer system.</title>
        <authorList>
            <person name="Anantharaman K."/>
            <person name="Brown C.T."/>
            <person name="Hug L.A."/>
            <person name="Sharon I."/>
            <person name="Castelle C.J."/>
            <person name="Probst A.J."/>
            <person name="Thomas B.C."/>
            <person name="Singh A."/>
            <person name="Wilkins M.J."/>
            <person name="Karaoz U."/>
            <person name="Brodie E.L."/>
            <person name="Williams K.H."/>
            <person name="Hubbard S.S."/>
            <person name="Banfield J.F."/>
        </authorList>
    </citation>
    <scope>NUCLEOTIDE SEQUENCE [LARGE SCALE GENOMIC DNA]</scope>
</reference>
<dbReference type="InterPro" id="IPR001789">
    <property type="entry name" value="Sig_transdc_resp-reg_receiver"/>
</dbReference>
<dbReference type="SUPFAM" id="SSF46894">
    <property type="entry name" value="C-terminal effector domain of the bipartite response regulators"/>
    <property type="match status" value="1"/>
</dbReference>
<protein>
    <submittedName>
        <fullName evidence="10">DNA-binding response regulator</fullName>
    </submittedName>
</protein>
<dbReference type="Gene3D" id="6.10.250.690">
    <property type="match status" value="1"/>
</dbReference>
<dbReference type="InterPro" id="IPR036388">
    <property type="entry name" value="WH-like_DNA-bd_sf"/>
</dbReference>
<dbReference type="FunFam" id="1.10.10.10:FF:000018">
    <property type="entry name" value="DNA-binding response regulator ResD"/>
    <property type="match status" value="1"/>
</dbReference>
<name>A0A1F7R9Z5_9BACT</name>
<feature type="domain" description="OmpR/PhoB-type" evidence="9">
    <location>
        <begin position="132"/>
        <end position="231"/>
    </location>
</feature>
<evidence type="ECO:0000256" key="6">
    <source>
        <dbReference type="PROSITE-ProRule" id="PRU00169"/>
    </source>
</evidence>
<comment type="caution">
    <text evidence="10">The sequence shown here is derived from an EMBL/GenBank/DDBJ whole genome shotgun (WGS) entry which is preliminary data.</text>
</comment>
<dbReference type="PROSITE" id="PS51755">
    <property type="entry name" value="OMPR_PHOB"/>
    <property type="match status" value="1"/>
</dbReference>
<feature type="modified residue" description="4-aspartylphosphate" evidence="6">
    <location>
        <position position="54"/>
    </location>
</feature>
<dbReference type="InterPro" id="IPR016032">
    <property type="entry name" value="Sig_transdc_resp-reg_C-effctor"/>
</dbReference>
<keyword evidence="1 6" id="KW-0597">Phosphoprotein</keyword>
<accession>A0A1F7R9Z5</accession>
<dbReference type="InterPro" id="IPR011006">
    <property type="entry name" value="CheY-like_superfamily"/>
</dbReference>
<evidence type="ECO:0000259" key="8">
    <source>
        <dbReference type="PROSITE" id="PS50110"/>
    </source>
</evidence>
<dbReference type="Pfam" id="PF00486">
    <property type="entry name" value="Trans_reg_C"/>
    <property type="match status" value="1"/>
</dbReference>
<dbReference type="Pfam" id="PF00072">
    <property type="entry name" value="Response_reg"/>
    <property type="match status" value="1"/>
</dbReference>
<dbReference type="Gene3D" id="1.10.10.10">
    <property type="entry name" value="Winged helix-like DNA-binding domain superfamily/Winged helix DNA-binding domain"/>
    <property type="match status" value="1"/>
</dbReference>
<keyword evidence="4 7" id="KW-0238">DNA-binding</keyword>
<dbReference type="CDD" id="cd00383">
    <property type="entry name" value="trans_reg_C"/>
    <property type="match status" value="1"/>
</dbReference>
<dbReference type="InterPro" id="IPR039420">
    <property type="entry name" value="WalR-like"/>
</dbReference>
<evidence type="ECO:0000256" key="7">
    <source>
        <dbReference type="PROSITE-ProRule" id="PRU01091"/>
    </source>
</evidence>
<evidence type="ECO:0000313" key="11">
    <source>
        <dbReference type="Proteomes" id="UP000178526"/>
    </source>
</evidence>
<dbReference type="SMART" id="SM00862">
    <property type="entry name" value="Trans_reg_C"/>
    <property type="match status" value="1"/>
</dbReference>
<dbReference type="EMBL" id="MGDB01000148">
    <property type="protein sequence ID" value="OGL38395.1"/>
    <property type="molecule type" value="Genomic_DNA"/>
</dbReference>
<evidence type="ECO:0000256" key="3">
    <source>
        <dbReference type="ARBA" id="ARBA00023015"/>
    </source>
</evidence>
<dbReference type="GO" id="GO:0005829">
    <property type="term" value="C:cytosol"/>
    <property type="evidence" value="ECO:0007669"/>
    <property type="project" value="TreeGrafter"/>
</dbReference>
<dbReference type="Gene3D" id="3.40.50.2300">
    <property type="match status" value="1"/>
</dbReference>
<dbReference type="SMART" id="SM00448">
    <property type="entry name" value="REC"/>
    <property type="match status" value="1"/>
</dbReference>
<keyword evidence="5" id="KW-0804">Transcription</keyword>
<dbReference type="GO" id="GO:0000976">
    <property type="term" value="F:transcription cis-regulatory region binding"/>
    <property type="evidence" value="ECO:0007669"/>
    <property type="project" value="TreeGrafter"/>
</dbReference>
<dbReference type="PANTHER" id="PTHR48111:SF73">
    <property type="entry name" value="ALKALINE PHOSPHATASE SYNTHESIS TRANSCRIPTIONAL REGULATORY PROTEIN PHOP"/>
    <property type="match status" value="1"/>
</dbReference>
<dbReference type="PROSITE" id="PS50110">
    <property type="entry name" value="RESPONSE_REGULATORY"/>
    <property type="match status" value="1"/>
</dbReference>
<dbReference type="FunFam" id="3.40.50.2300:FF:000001">
    <property type="entry name" value="DNA-binding response regulator PhoB"/>
    <property type="match status" value="1"/>
</dbReference>
<dbReference type="InterPro" id="IPR001867">
    <property type="entry name" value="OmpR/PhoB-type_DNA-bd"/>
</dbReference>